<sequence>MMRQVDFSPLYRSTVGFDRLFNMFDTMTQPESVQAYPPYNIERLGENSYRISMAVAGFSEDEIDIEAQSHQLTVKGEKSREEENDEGDFLYRGIASRSFERRFQLADHVEVVGAQLQNGLLHIELKREIPEEMKPRKIAVQTSKASNTNKRVQKHEMSKHETPKHEMEVEAAE</sequence>
<dbReference type="PROSITE" id="PS01031">
    <property type="entry name" value="SHSP"/>
    <property type="match status" value="1"/>
</dbReference>
<feature type="compositionally biased region" description="Basic and acidic residues" evidence="4">
    <location>
        <begin position="154"/>
        <end position="173"/>
    </location>
</feature>
<dbReference type="InterPro" id="IPR037913">
    <property type="entry name" value="ACD_IbpA/B"/>
</dbReference>
<dbReference type="AlphaFoldDB" id="A0A1R0F7M6"/>
<organism evidence="6 7">
    <name type="scientific">Bartonella apis</name>
    <dbReference type="NCBI Taxonomy" id="1686310"/>
    <lineage>
        <taxon>Bacteria</taxon>
        <taxon>Pseudomonadati</taxon>
        <taxon>Pseudomonadota</taxon>
        <taxon>Alphaproteobacteria</taxon>
        <taxon>Hyphomicrobiales</taxon>
        <taxon>Bartonellaceae</taxon>
        <taxon>Bartonella</taxon>
    </lineage>
</organism>
<dbReference type="Pfam" id="PF00011">
    <property type="entry name" value="HSP20"/>
    <property type="match status" value="1"/>
</dbReference>
<evidence type="ECO:0000256" key="1">
    <source>
        <dbReference type="ARBA" id="ARBA00023016"/>
    </source>
</evidence>
<dbReference type="Gene3D" id="2.60.40.790">
    <property type="match status" value="1"/>
</dbReference>
<dbReference type="SUPFAM" id="SSF49764">
    <property type="entry name" value="HSP20-like chaperones"/>
    <property type="match status" value="1"/>
</dbReference>
<comment type="similarity">
    <text evidence="2 3">Belongs to the small heat shock protein (HSP20) family.</text>
</comment>
<protein>
    <submittedName>
        <fullName evidence="6">Molecular chaperone IbpA</fullName>
    </submittedName>
</protein>
<dbReference type="EMBL" id="LXYT01000003">
    <property type="protein sequence ID" value="OLY42957.1"/>
    <property type="molecule type" value="Genomic_DNA"/>
</dbReference>
<dbReference type="Proteomes" id="UP000187344">
    <property type="component" value="Unassembled WGS sequence"/>
</dbReference>
<evidence type="ECO:0000313" key="7">
    <source>
        <dbReference type="Proteomes" id="UP000187344"/>
    </source>
</evidence>
<evidence type="ECO:0000256" key="2">
    <source>
        <dbReference type="PROSITE-ProRule" id="PRU00285"/>
    </source>
</evidence>
<comment type="caution">
    <text evidence="6">The sequence shown here is derived from an EMBL/GenBank/DDBJ whole genome shotgun (WGS) entry which is preliminary data.</text>
</comment>
<evidence type="ECO:0000256" key="4">
    <source>
        <dbReference type="SAM" id="MobiDB-lite"/>
    </source>
</evidence>
<dbReference type="InterPro" id="IPR002068">
    <property type="entry name" value="A-crystallin/Hsp20_dom"/>
</dbReference>
<dbReference type="PANTHER" id="PTHR47062:SF1">
    <property type="entry name" value="SMALL HEAT SHOCK PROTEIN IBPA"/>
    <property type="match status" value="1"/>
</dbReference>
<proteinExistence type="inferred from homology"/>
<evidence type="ECO:0000259" key="5">
    <source>
        <dbReference type="PROSITE" id="PS01031"/>
    </source>
</evidence>
<dbReference type="PANTHER" id="PTHR47062">
    <property type="match status" value="1"/>
</dbReference>
<evidence type="ECO:0000313" key="6">
    <source>
        <dbReference type="EMBL" id="OLY42957.1"/>
    </source>
</evidence>
<name>A0A1R0F7M6_9HYPH</name>
<accession>A0A1R0F7M6</accession>
<feature type="compositionally biased region" description="Polar residues" evidence="4">
    <location>
        <begin position="140"/>
        <end position="150"/>
    </location>
</feature>
<evidence type="ECO:0000256" key="3">
    <source>
        <dbReference type="RuleBase" id="RU003616"/>
    </source>
</evidence>
<reference evidence="6 7" key="1">
    <citation type="submission" date="2016-12" db="EMBL/GenBank/DDBJ databases">
        <title>Comparative genomics of Bartonella apis.</title>
        <authorList>
            <person name="Engel P."/>
        </authorList>
    </citation>
    <scope>NUCLEOTIDE SEQUENCE [LARGE SCALE GENOMIC DNA]</scope>
    <source>
        <strain evidence="6 7">PEB0149</strain>
    </source>
</reference>
<feature type="region of interest" description="Disordered" evidence="4">
    <location>
        <begin position="134"/>
        <end position="173"/>
    </location>
</feature>
<feature type="domain" description="SHSP" evidence="5">
    <location>
        <begin position="30"/>
        <end position="143"/>
    </location>
</feature>
<dbReference type="CDD" id="cd06470">
    <property type="entry name" value="ACD_IbpA-B_like"/>
    <property type="match status" value="1"/>
</dbReference>
<dbReference type="InterPro" id="IPR008978">
    <property type="entry name" value="HSP20-like_chaperone"/>
</dbReference>
<keyword evidence="7" id="KW-1185">Reference proteome</keyword>
<gene>
    <name evidence="6" type="ORF">PEB0149_003740</name>
</gene>
<keyword evidence="1" id="KW-0346">Stress response</keyword>